<sequence>MRRCGSWLRRRALHKRCTAAACCGAGSPHSPSLQPAPRCSLR</sequence>
<dbReference type="AlphaFoldDB" id="A0A4Y9ERD8"/>
<gene>
    <name evidence="2" type="ORF">EUV02_11200</name>
</gene>
<organism evidence="2 3">
    <name type="scientific">Glacieibacterium arshaanense</name>
    <dbReference type="NCBI Taxonomy" id="2511025"/>
    <lineage>
        <taxon>Bacteria</taxon>
        <taxon>Pseudomonadati</taxon>
        <taxon>Pseudomonadota</taxon>
        <taxon>Alphaproteobacteria</taxon>
        <taxon>Sphingomonadales</taxon>
        <taxon>Sphingosinicellaceae</taxon>
        <taxon>Glacieibacterium</taxon>
    </lineage>
</organism>
<keyword evidence="3" id="KW-1185">Reference proteome</keyword>
<dbReference type="NCBIfam" id="TIGR01409">
    <property type="entry name" value="TAT_signal_seq"/>
    <property type="match status" value="1"/>
</dbReference>
<feature type="region of interest" description="Disordered" evidence="1">
    <location>
        <begin position="23"/>
        <end position="42"/>
    </location>
</feature>
<name>A0A4Y9ERD8_9SPHN</name>
<dbReference type="Proteomes" id="UP000297737">
    <property type="component" value="Unassembled WGS sequence"/>
</dbReference>
<comment type="caution">
    <text evidence="2">The sequence shown here is derived from an EMBL/GenBank/DDBJ whole genome shotgun (WGS) entry which is preliminary data.</text>
</comment>
<evidence type="ECO:0000313" key="2">
    <source>
        <dbReference type="EMBL" id="TFU03909.1"/>
    </source>
</evidence>
<evidence type="ECO:0000313" key="3">
    <source>
        <dbReference type="Proteomes" id="UP000297737"/>
    </source>
</evidence>
<evidence type="ECO:0000256" key="1">
    <source>
        <dbReference type="SAM" id="MobiDB-lite"/>
    </source>
</evidence>
<dbReference type="InterPro" id="IPR019546">
    <property type="entry name" value="TAT_signal_bac_arc"/>
</dbReference>
<protein>
    <submittedName>
        <fullName evidence="2">Twin-arginine translocation signal domain-containing protein</fullName>
    </submittedName>
</protein>
<reference evidence="2 3" key="1">
    <citation type="submission" date="2019-02" db="EMBL/GenBank/DDBJ databases">
        <title>Polymorphobacter sp. isolated from the lake at the Tibet of China.</title>
        <authorList>
            <person name="Li A."/>
        </authorList>
    </citation>
    <scope>NUCLEOTIDE SEQUENCE [LARGE SCALE GENOMIC DNA]</scope>
    <source>
        <strain evidence="2 3">DJ1R-1</strain>
    </source>
</reference>
<dbReference type="EMBL" id="SIHO01000002">
    <property type="protein sequence ID" value="TFU03909.1"/>
    <property type="molecule type" value="Genomic_DNA"/>
</dbReference>
<proteinExistence type="predicted"/>
<accession>A0A4Y9ERD8</accession>